<dbReference type="InterPro" id="IPR038239">
    <property type="entry name" value="Clp1_N_sf"/>
</dbReference>
<dbReference type="KEGG" id="bbel:109478681"/>
<dbReference type="InterPro" id="IPR036291">
    <property type="entry name" value="NAD(P)-bd_dom_sf"/>
</dbReference>
<dbReference type="SUPFAM" id="SSF51735">
    <property type="entry name" value="NAD(P)-binding Rossmann-fold domains"/>
    <property type="match status" value="3"/>
</dbReference>
<dbReference type="GeneID" id="109478681"/>
<dbReference type="Proteomes" id="UP000515135">
    <property type="component" value="Unplaced"/>
</dbReference>
<evidence type="ECO:0000259" key="9">
    <source>
        <dbReference type="Pfam" id="PF16573"/>
    </source>
</evidence>
<evidence type="ECO:0000313" key="11">
    <source>
        <dbReference type="Proteomes" id="UP000515135"/>
    </source>
</evidence>
<feature type="domain" description="Clp1 N-terminal" evidence="9">
    <location>
        <begin position="18"/>
        <end position="109"/>
    </location>
</feature>
<dbReference type="Gene3D" id="2.40.30.330">
    <property type="entry name" value="Pre-mRNA cleavage complex subunit Clp1, C-terminal domain"/>
    <property type="match status" value="1"/>
</dbReference>
<dbReference type="FunFam" id="2.60.120.1030:FF:000007">
    <property type="entry name" value="Protein CLP1 homolog"/>
    <property type="match status" value="1"/>
</dbReference>
<dbReference type="InterPro" id="IPR028606">
    <property type="entry name" value="Clp1"/>
</dbReference>
<evidence type="ECO:0000256" key="2">
    <source>
        <dbReference type="ARBA" id="ARBA00006484"/>
    </source>
</evidence>
<keyword evidence="6 7" id="KW-0539">Nucleus</keyword>
<dbReference type="InterPro" id="IPR038238">
    <property type="entry name" value="Clp1_C_sf"/>
</dbReference>
<feature type="domain" description="Clp1 P-loop" evidence="10">
    <location>
        <begin position="123"/>
        <end position="309"/>
    </location>
</feature>
<dbReference type="OrthoDB" id="258143at2759"/>
<evidence type="ECO:0000256" key="7">
    <source>
        <dbReference type="HAMAP-Rule" id="MF_03035"/>
    </source>
</evidence>
<evidence type="ECO:0000256" key="3">
    <source>
        <dbReference type="ARBA" id="ARBA00022664"/>
    </source>
</evidence>
<comment type="similarity">
    <text evidence="7">Belongs to the Clp1 family. Clp1 subfamily.</text>
</comment>
<dbReference type="GO" id="GO:0031124">
    <property type="term" value="P:mRNA 3'-end processing"/>
    <property type="evidence" value="ECO:0007669"/>
    <property type="project" value="UniProtKB-UniRule"/>
</dbReference>
<dbReference type="InterPro" id="IPR002347">
    <property type="entry name" value="SDR_fam"/>
</dbReference>
<keyword evidence="3 7" id="KW-0507">mRNA processing</keyword>
<keyword evidence="4" id="KW-0521">NADP</keyword>
<dbReference type="InterPro" id="IPR032319">
    <property type="entry name" value="CLP1_P"/>
</dbReference>
<evidence type="ECO:0000256" key="1">
    <source>
        <dbReference type="ARBA" id="ARBA00004123"/>
    </source>
</evidence>
<accession>A0A6P4ZY50</accession>
<protein>
    <recommendedName>
        <fullName evidence="7">Protein CLP1 homolog</fullName>
    </recommendedName>
</protein>
<feature type="binding site" evidence="7">
    <location>
        <position position="24"/>
    </location>
    <ligand>
        <name>ATP</name>
        <dbReference type="ChEBI" id="CHEBI:30616"/>
    </ligand>
</feature>
<feature type="domain" description="Clp1 C-terminal" evidence="8">
    <location>
        <begin position="314"/>
        <end position="425"/>
    </location>
</feature>
<dbReference type="AlphaFoldDB" id="A0A6P4ZY50"/>
<keyword evidence="7" id="KW-0067">ATP-binding</keyword>
<dbReference type="FunFam" id="3.40.50.300:FF:000454">
    <property type="entry name" value="Protein CLP1 homolog"/>
    <property type="match status" value="1"/>
</dbReference>
<dbReference type="Pfam" id="PF00106">
    <property type="entry name" value="adh_short"/>
    <property type="match status" value="3"/>
</dbReference>
<comment type="function">
    <text evidence="7">Required for endonucleolytic cleavage during polyadenylation-dependent pre-mRNA 3'-end formation.</text>
</comment>
<dbReference type="InterPro" id="IPR032324">
    <property type="entry name" value="Clp1_N"/>
</dbReference>
<dbReference type="HAMAP" id="MF_03035">
    <property type="entry name" value="Clp1"/>
    <property type="match status" value="1"/>
</dbReference>
<sequence length="1179" mass="130843">MSENKEEKKEDPKDQEFKLEKDTELRFEVETGGTITLELAEGLAEVFGTELVKNKKFTFGSGAKVAVFTWHGCKVVLHGKTEFAYVSKDTPMIMYVNTHAALEQMRQQAQDQGKRGPRVMIVGPTDVGKSTLCRLLLNYAVRLGRRPTFIDLDVGQGSIAIPGTIGGILVERPADVEEGFSLQAPLIYHFGHASPGANMELYERIIAKCADVFNQRCELNRQASVSGCIINTCGWVKGEGYRSILHAAREFEVDVIIVLDQERLYNDLKRDLPGFVKVVLQPKSGGVVERPQPVRRSAREDRVREYFYGVRQPLYPHSFDVKFADVSLYQVGAPALPDSCLPLDTQQENPYTKLVHIQPGAQIVHHVLSLSMADSLEDNLIDTNIAGFICVTNVDMERQVMTVLSPAPRPLPKRYLLLTDIRFMDFRSPSLTSILNASLSTSEFPADWKKARVVPIFKAGDRTDTEKSDAKMSRIAVVTGSNKGIGFEIVRGLCKQFDGIVYLTARNEKLGQEAVQKLKSEGLNPSFHQLDITNDQSIQALKQHLQDKHGGLDVLVNNAGFAYKMADTAPFGTQAEDTVGVNFFGTMAISKALLPIIRPHGRVVNVSSQGSNMSLRKCSAELQARFRDRSIKEEELVALLNKFIETAKAGQHKENGFSDSAYGMSKIGVTVLTFIQAREMEQDPREDILVNCVTGSNKGIGYEIVRGLCKQFDGIVYLTARNEKLGQEAVQKLKSEGLNPSFHQLDITNDQSIQALKQHLRDKHGGLDVLVNNAGFAYKVAATAPFGTQAEDTVGINFFGTLAVSKALLPIIRPHGRVVNVSSQSSNMSKHMTRCSDELQARFRDRSIKEEELVMLLNKFIETAKAGQHKENGFANSAYSMSKIGKTVLTFIQAREMEQDPREDILVNCVTGSNKGIGFEIVRRLCKEFDGIVYLTDIDEHLGQEAVQKLKSEGLNPSFHQLDITNDQSIQAVKKHLLDKHGGLDVLVNNAGFGLKPEIRDEVPYAIQAEKSVGVNFSGTLAVSKALLPIIRPHGRVVNMSSQSSNKAIRNCSAELQARFRDRSMKEEELVMLMNKYIDMARVGKHKEHGYPNSAYAMSKIGVTSLTYIQAREMEEDPREDILVNCCCPGWCKTDMAGWENPPRTAAEGADTPVFLALLPPNTAEAQGLMYHDRKPIPF</sequence>
<dbReference type="PRINTS" id="PR00081">
    <property type="entry name" value="GDHRDH"/>
</dbReference>
<dbReference type="Gene3D" id="3.40.50.300">
    <property type="entry name" value="P-loop containing nucleotide triphosphate hydrolases"/>
    <property type="match status" value="1"/>
</dbReference>
<comment type="similarity">
    <text evidence="2">Belongs to the short-chain dehydrogenases/reductases (SDR) family.</text>
</comment>
<feature type="binding site" evidence="7">
    <location>
        <begin position="126"/>
        <end position="131"/>
    </location>
    <ligand>
        <name>ATP</name>
        <dbReference type="ChEBI" id="CHEBI:30616"/>
    </ligand>
</feature>
<evidence type="ECO:0000259" key="10">
    <source>
        <dbReference type="Pfam" id="PF16575"/>
    </source>
</evidence>
<evidence type="ECO:0000259" key="8">
    <source>
        <dbReference type="Pfam" id="PF06807"/>
    </source>
</evidence>
<dbReference type="RefSeq" id="XP_019635907.1">
    <property type="nucleotide sequence ID" value="XM_019780348.1"/>
</dbReference>
<dbReference type="GO" id="GO:0005849">
    <property type="term" value="C:mRNA cleavage factor complex"/>
    <property type="evidence" value="ECO:0007669"/>
    <property type="project" value="InterPro"/>
</dbReference>
<dbReference type="InterPro" id="IPR027417">
    <property type="entry name" value="P-loop_NTPase"/>
</dbReference>
<dbReference type="PANTHER" id="PTHR43963">
    <property type="entry name" value="CARBONYL REDUCTASE 1-RELATED"/>
    <property type="match status" value="1"/>
</dbReference>
<keyword evidence="5" id="KW-0560">Oxidoreductase</keyword>
<dbReference type="PANTHER" id="PTHR43963:SF4">
    <property type="entry name" value="CARBONYL REDUCTASE (NADPH)"/>
    <property type="match status" value="1"/>
</dbReference>
<dbReference type="SUPFAM" id="SSF52540">
    <property type="entry name" value="P-loop containing nucleoside triphosphate hydrolases"/>
    <property type="match status" value="1"/>
</dbReference>
<dbReference type="PROSITE" id="PS00061">
    <property type="entry name" value="ADH_SHORT"/>
    <property type="match status" value="2"/>
</dbReference>
<dbReference type="InterPro" id="IPR010655">
    <property type="entry name" value="Clp1_C"/>
</dbReference>
<dbReference type="CDD" id="cd05324">
    <property type="entry name" value="carb_red_PTCR-like_SDR_c"/>
    <property type="match status" value="1"/>
</dbReference>
<dbReference type="PRINTS" id="PR00080">
    <property type="entry name" value="SDRFAMILY"/>
</dbReference>
<dbReference type="Pfam" id="PF16575">
    <property type="entry name" value="CLP1_P"/>
    <property type="match status" value="1"/>
</dbReference>
<reference evidence="12" key="1">
    <citation type="submission" date="2025-08" db="UniProtKB">
        <authorList>
            <consortium name="RefSeq"/>
        </authorList>
    </citation>
    <scope>IDENTIFICATION</scope>
    <source>
        <tissue evidence="12">Gonad</tissue>
    </source>
</reference>
<evidence type="ECO:0000256" key="5">
    <source>
        <dbReference type="ARBA" id="ARBA00023002"/>
    </source>
</evidence>
<evidence type="ECO:0000256" key="4">
    <source>
        <dbReference type="ARBA" id="ARBA00022857"/>
    </source>
</evidence>
<dbReference type="Pfam" id="PF06807">
    <property type="entry name" value="Clp1"/>
    <property type="match status" value="1"/>
</dbReference>
<organism evidence="11 12">
    <name type="scientific">Branchiostoma belcheri</name>
    <name type="common">Amphioxus</name>
    <dbReference type="NCBI Taxonomy" id="7741"/>
    <lineage>
        <taxon>Eukaryota</taxon>
        <taxon>Metazoa</taxon>
        <taxon>Chordata</taxon>
        <taxon>Cephalochordata</taxon>
        <taxon>Leptocardii</taxon>
        <taxon>Amphioxiformes</taxon>
        <taxon>Branchiostomatidae</taxon>
        <taxon>Branchiostoma</taxon>
    </lineage>
</organism>
<evidence type="ECO:0000256" key="6">
    <source>
        <dbReference type="ARBA" id="ARBA00023242"/>
    </source>
</evidence>
<dbReference type="GO" id="GO:0005524">
    <property type="term" value="F:ATP binding"/>
    <property type="evidence" value="ECO:0007669"/>
    <property type="project" value="UniProtKB-UniRule"/>
</dbReference>
<keyword evidence="11" id="KW-1185">Reference proteome</keyword>
<comment type="subcellular location">
    <subcellularLocation>
        <location evidence="1 7">Nucleus</location>
    </subcellularLocation>
</comment>
<name>A0A6P4ZY50_BRABE</name>
<dbReference type="InterPro" id="IPR045313">
    <property type="entry name" value="CBR1-like"/>
</dbReference>
<dbReference type="Gene3D" id="3.40.50.720">
    <property type="entry name" value="NAD(P)-binding Rossmann-like Domain"/>
    <property type="match status" value="3"/>
</dbReference>
<dbReference type="Pfam" id="PF16573">
    <property type="entry name" value="CLP1_N"/>
    <property type="match status" value="1"/>
</dbReference>
<evidence type="ECO:0000313" key="12">
    <source>
        <dbReference type="RefSeq" id="XP_019635907.1"/>
    </source>
</evidence>
<gene>
    <name evidence="12" type="primary">LOC109478681</name>
</gene>
<dbReference type="InterPro" id="IPR020904">
    <property type="entry name" value="Sc_DH/Rdtase_CS"/>
</dbReference>
<dbReference type="FunFam" id="2.40.30.330:FF:000001">
    <property type="entry name" value="Protein CLP1 homolog"/>
    <property type="match status" value="1"/>
</dbReference>
<dbReference type="Gene3D" id="2.60.120.1030">
    <property type="entry name" value="Clp1, DNA binding domain"/>
    <property type="match status" value="1"/>
</dbReference>
<dbReference type="GO" id="GO:0004090">
    <property type="term" value="F:carbonyl reductase (NADPH) activity"/>
    <property type="evidence" value="ECO:0007669"/>
    <property type="project" value="TreeGrafter"/>
</dbReference>
<proteinExistence type="inferred from homology"/>
<keyword evidence="7" id="KW-0547">Nucleotide-binding</keyword>
<feature type="binding site" evidence="7">
    <location>
        <position position="64"/>
    </location>
    <ligand>
        <name>ATP</name>
        <dbReference type="ChEBI" id="CHEBI:30616"/>
    </ligand>
</feature>